<name>A0A0G0W9L5_UNCC2</name>
<keyword evidence="3" id="KW-0238">DNA-binding</keyword>
<dbReference type="FunFam" id="1.10.10.2830:FF:000001">
    <property type="entry name" value="Chromosome partitioning protein ParB"/>
    <property type="match status" value="1"/>
</dbReference>
<evidence type="ECO:0000256" key="1">
    <source>
        <dbReference type="ARBA" id="ARBA00006295"/>
    </source>
</evidence>
<dbReference type="CDD" id="cd16393">
    <property type="entry name" value="SPO0J_N"/>
    <property type="match status" value="1"/>
</dbReference>
<dbReference type="InterPro" id="IPR050336">
    <property type="entry name" value="Chromosome_partition/occlusion"/>
</dbReference>
<dbReference type="GO" id="GO:0045881">
    <property type="term" value="P:positive regulation of sporulation resulting in formation of a cellular spore"/>
    <property type="evidence" value="ECO:0007669"/>
    <property type="project" value="TreeGrafter"/>
</dbReference>
<dbReference type="Proteomes" id="UP000033869">
    <property type="component" value="Unassembled WGS sequence"/>
</dbReference>
<dbReference type="Pfam" id="PF02195">
    <property type="entry name" value="ParB_N"/>
    <property type="match status" value="1"/>
</dbReference>
<proteinExistence type="inferred from homology"/>
<dbReference type="Pfam" id="PF17762">
    <property type="entry name" value="HTH_ParB"/>
    <property type="match status" value="1"/>
</dbReference>
<protein>
    <submittedName>
        <fullName evidence="5">Stage 0 sporulation protein J, chromosome partitioning protein, ParB family</fullName>
    </submittedName>
</protein>
<evidence type="ECO:0000313" key="6">
    <source>
        <dbReference type="Proteomes" id="UP000033869"/>
    </source>
</evidence>
<comment type="caution">
    <text evidence="5">The sequence shown here is derived from an EMBL/GenBank/DDBJ whole genome shotgun (WGS) entry which is preliminary data.</text>
</comment>
<dbReference type="Gene3D" id="1.10.10.2830">
    <property type="match status" value="1"/>
</dbReference>
<reference evidence="5 6" key="1">
    <citation type="journal article" date="2015" name="Nature">
        <title>rRNA introns, odd ribosomes, and small enigmatic genomes across a large radiation of phyla.</title>
        <authorList>
            <person name="Brown C.T."/>
            <person name="Hug L.A."/>
            <person name="Thomas B.C."/>
            <person name="Sharon I."/>
            <person name="Castelle C.J."/>
            <person name="Singh A."/>
            <person name="Wilkins M.J."/>
            <person name="Williams K.H."/>
            <person name="Banfield J.F."/>
        </authorList>
    </citation>
    <scope>NUCLEOTIDE SEQUENCE [LARGE SCALE GENOMIC DNA]</scope>
</reference>
<dbReference type="NCBIfam" id="TIGR00180">
    <property type="entry name" value="parB_part"/>
    <property type="match status" value="1"/>
</dbReference>
<dbReference type="GO" id="GO:0007059">
    <property type="term" value="P:chromosome segregation"/>
    <property type="evidence" value="ECO:0007669"/>
    <property type="project" value="UniProtKB-KW"/>
</dbReference>
<feature type="domain" description="ParB-like N-terminal" evidence="4">
    <location>
        <begin position="31"/>
        <end position="120"/>
    </location>
</feature>
<keyword evidence="2" id="KW-0159">Chromosome partition</keyword>
<dbReference type="PATRIC" id="fig|1618344.3.peg.100"/>
<dbReference type="SUPFAM" id="SSF109709">
    <property type="entry name" value="KorB DNA-binding domain-like"/>
    <property type="match status" value="1"/>
</dbReference>
<dbReference type="PANTHER" id="PTHR33375">
    <property type="entry name" value="CHROMOSOME-PARTITIONING PROTEIN PARB-RELATED"/>
    <property type="match status" value="1"/>
</dbReference>
<accession>A0A0G0W9L5</accession>
<organism evidence="5 6">
    <name type="scientific">candidate division CPR2 bacterium GW2011_GWC1_41_48</name>
    <dbReference type="NCBI Taxonomy" id="1618344"/>
    <lineage>
        <taxon>Bacteria</taxon>
        <taxon>Bacteria division CPR2</taxon>
    </lineage>
</organism>
<dbReference type="InterPro" id="IPR041468">
    <property type="entry name" value="HTH_ParB/Spo0J"/>
</dbReference>
<evidence type="ECO:0000256" key="2">
    <source>
        <dbReference type="ARBA" id="ARBA00022829"/>
    </source>
</evidence>
<evidence type="ECO:0000313" key="5">
    <source>
        <dbReference type="EMBL" id="KKS09689.1"/>
    </source>
</evidence>
<dbReference type="GO" id="GO:0005694">
    <property type="term" value="C:chromosome"/>
    <property type="evidence" value="ECO:0007669"/>
    <property type="project" value="TreeGrafter"/>
</dbReference>
<dbReference type="InterPro" id="IPR057240">
    <property type="entry name" value="ParB_dimer_C"/>
</dbReference>
<dbReference type="PANTHER" id="PTHR33375:SF1">
    <property type="entry name" value="CHROMOSOME-PARTITIONING PROTEIN PARB-RELATED"/>
    <property type="match status" value="1"/>
</dbReference>
<dbReference type="InterPro" id="IPR036086">
    <property type="entry name" value="ParB/Sulfiredoxin_sf"/>
</dbReference>
<gene>
    <name evidence="5" type="ORF">UU65_C0001G0094</name>
</gene>
<dbReference type="AlphaFoldDB" id="A0A0G0W9L5"/>
<dbReference type="Pfam" id="PF23552">
    <property type="entry name" value="ParB_C"/>
    <property type="match status" value="1"/>
</dbReference>
<dbReference type="Gene3D" id="3.90.1530.30">
    <property type="match status" value="1"/>
</dbReference>
<dbReference type="EMBL" id="LCBL01000001">
    <property type="protein sequence ID" value="KKS09689.1"/>
    <property type="molecule type" value="Genomic_DNA"/>
</dbReference>
<comment type="similarity">
    <text evidence="1">Belongs to the ParB family.</text>
</comment>
<evidence type="ECO:0000256" key="3">
    <source>
        <dbReference type="ARBA" id="ARBA00023125"/>
    </source>
</evidence>
<dbReference type="SMART" id="SM00470">
    <property type="entry name" value="ParB"/>
    <property type="match status" value="1"/>
</dbReference>
<dbReference type="InterPro" id="IPR003115">
    <property type="entry name" value="ParB_N"/>
</dbReference>
<dbReference type="FunFam" id="3.90.1530.30:FF:000001">
    <property type="entry name" value="Chromosome partitioning protein ParB"/>
    <property type="match status" value="1"/>
</dbReference>
<sequence>MSKGLGRGLESLIPTTGQIEKTIGLKPSDINEVPIEKVVANPNQPRYTFDEDALSELAESIKTHGIIQPLIATKNGDKYELIAGERRLRAAKIANFKTVPIIVRTYDEQQKLEIAIIENIQRHNLNPLEEAMAFQRLQDDFNLTQEEVSKKMGKSRSAVANTLRLLNLPVEIKRGLVDGKITEGHARAILSVDDPQKRMDLYNQILADKLNVRTVEAKAKTLSAKTKEDNSSIYLDLESKLRNSLGAKVKIQPQGKGGKIVIDFYSDEELESLMEKMS</sequence>
<dbReference type="SUPFAM" id="SSF110849">
    <property type="entry name" value="ParB/Sulfiredoxin"/>
    <property type="match status" value="1"/>
</dbReference>
<evidence type="ECO:0000259" key="4">
    <source>
        <dbReference type="SMART" id="SM00470"/>
    </source>
</evidence>
<dbReference type="InterPro" id="IPR004437">
    <property type="entry name" value="ParB/RepB/Spo0J"/>
</dbReference>
<dbReference type="GO" id="GO:0003677">
    <property type="term" value="F:DNA binding"/>
    <property type="evidence" value="ECO:0007669"/>
    <property type="project" value="UniProtKB-KW"/>
</dbReference>